<keyword evidence="4 10" id="KW-0812">Transmembrane</keyword>
<keyword evidence="6 10" id="KW-1133">Transmembrane helix</keyword>
<protein>
    <recommendedName>
        <fullName evidence="10">Odorant receptor</fullName>
    </recommendedName>
</protein>
<proteinExistence type="evidence at transcript level"/>
<evidence type="ECO:0000256" key="1">
    <source>
        <dbReference type="ARBA" id="ARBA00004651"/>
    </source>
</evidence>
<keyword evidence="2" id="KW-1003">Cell membrane</keyword>
<evidence type="ECO:0000256" key="8">
    <source>
        <dbReference type="ARBA" id="ARBA00023170"/>
    </source>
</evidence>
<dbReference type="GO" id="GO:0005549">
    <property type="term" value="F:odorant binding"/>
    <property type="evidence" value="ECO:0007669"/>
    <property type="project" value="InterPro"/>
</dbReference>
<evidence type="ECO:0000256" key="10">
    <source>
        <dbReference type="RuleBase" id="RU351113"/>
    </source>
</evidence>
<accession>A0A0M5K5S6</accession>
<dbReference type="AlphaFoldDB" id="A0A0M5K5S6"/>
<feature type="transmembrane region" description="Helical" evidence="10">
    <location>
        <begin position="140"/>
        <end position="162"/>
    </location>
</feature>
<reference evidence="11" key="1">
    <citation type="journal article" date="2015" name="Cell. Mol. Life Sci.">
        <title>Identification and functional analysis of olfactory receptor family reveal unusual characteristics of the olfactory system in the migratory locust.</title>
        <authorList>
            <person name="Wang Z."/>
            <person name="Yang P."/>
            <person name="Chen D."/>
            <person name="Jiang F."/>
            <person name="Li Y."/>
            <person name="Wang X."/>
            <person name="Kang L."/>
        </authorList>
    </citation>
    <scope>NUCLEOTIDE SEQUENCE</scope>
</reference>
<dbReference type="PANTHER" id="PTHR21137">
    <property type="entry name" value="ODORANT RECEPTOR"/>
    <property type="match status" value="1"/>
</dbReference>
<organism evidence="11">
    <name type="scientific">Locusta migratoria</name>
    <name type="common">Migratory locust</name>
    <dbReference type="NCBI Taxonomy" id="7004"/>
    <lineage>
        <taxon>Eukaryota</taxon>
        <taxon>Metazoa</taxon>
        <taxon>Ecdysozoa</taxon>
        <taxon>Arthropoda</taxon>
        <taxon>Hexapoda</taxon>
        <taxon>Insecta</taxon>
        <taxon>Pterygota</taxon>
        <taxon>Neoptera</taxon>
        <taxon>Polyneoptera</taxon>
        <taxon>Orthoptera</taxon>
        <taxon>Caelifera</taxon>
        <taxon>Acrididea</taxon>
        <taxon>Acridomorpha</taxon>
        <taxon>Acridoidea</taxon>
        <taxon>Acrididae</taxon>
        <taxon>Oedipodinae</taxon>
        <taxon>Locusta</taxon>
    </lineage>
</organism>
<evidence type="ECO:0000256" key="3">
    <source>
        <dbReference type="ARBA" id="ARBA00022606"/>
    </source>
</evidence>
<reference evidence="11" key="2">
    <citation type="submission" date="2015-02" db="EMBL/GenBank/DDBJ databases">
        <authorList>
            <person name="Torres C."/>
        </authorList>
    </citation>
    <scope>NUCLEOTIDE SEQUENCE</scope>
</reference>
<dbReference type="GO" id="GO:0007165">
    <property type="term" value="P:signal transduction"/>
    <property type="evidence" value="ECO:0007669"/>
    <property type="project" value="UniProtKB-KW"/>
</dbReference>
<evidence type="ECO:0000256" key="9">
    <source>
        <dbReference type="ARBA" id="ARBA00023224"/>
    </source>
</evidence>
<keyword evidence="8 10" id="KW-0675">Receptor</keyword>
<evidence type="ECO:0000256" key="2">
    <source>
        <dbReference type="ARBA" id="ARBA00022475"/>
    </source>
</evidence>
<dbReference type="PANTHER" id="PTHR21137:SF3">
    <property type="entry name" value="ODORANT RECEPTOR 30A-RELATED"/>
    <property type="match status" value="1"/>
</dbReference>
<keyword evidence="3 10" id="KW-0716">Sensory transduction</keyword>
<keyword evidence="5 10" id="KW-0552">Olfaction</keyword>
<dbReference type="InterPro" id="IPR004117">
    <property type="entry name" value="7tm6_olfct_rcpt"/>
</dbReference>
<keyword evidence="9 10" id="KW-0807">Transducer</keyword>
<evidence type="ECO:0000256" key="7">
    <source>
        <dbReference type="ARBA" id="ARBA00023136"/>
    </source>
</evidence>
<comment type="similarity">
    <text evidence="10">Belongs to the insect chemoreceptor superfamily. Heteromeric odorant receptor channel (TC 1.A.69) family.</text>
</comment>
<feature type="transmembrane region" description="Helical" evidence="10">
    <location>
        <begin position="196"/>
        <end position="222"/>
    </location>
</feature>
<name>A0A0M5K5S6_LOCMI</name>
<evidence type="ECO:0000256" key="4">
    <source>
        <dbReference type="ARBA" id="ARBA00022692"/>
    </source>
</evidence>
<dbReference type="EMBL" id="KP843361">
    <property type="protein sequence ID" value="ALD51497.1"/>
    <property type="molecule type" value="mRNA"/>
</dbReference>
<keyword evidence="7 10" id="KW-0472">Membrane</keyword>
<feature type="transmembrane region" description="Helical" evidence="10">
    <location>
        <begin position="43"/>
        <end position="65"/>
    </location>
</feature>
<comment type="caution">
    <text evidence="10">Lacks conserved residue(s) required for the propagation of feature annotation.</text>
</comment>
<evidence type="ECO:0000313" key="11">
    <source>
        <dbReference type="EMBL" id="ALD51497.1"/>
    </source>
</evidence>
<dbReference type="GO" id="GO:0005886">
    <property type="term" value="C:plasma membrane"/>
    <property type="evidence" value="ECO:0007669"/>
    <property type="project" value="UniProtKB-SubCell"/>
</dbReference>
<dbReference type="GO" id="GO:0004984">
    <property type="term" value="F:olfactory receptor activity"/>
    <property type="evidence" value="ECO:0007669"/>
    <property type="project" value="InterPro"/>
</dbReference>
<comment type="subcellular location">
    <subcellularLocation>
        <location evidence="1 10">Cell membrane</location>
        <topology evidence="1 10">Multi-pass membrane protein</topology>
    </subcellularLocation>
</comment>
<evidence type="ECO:0000256" key="6">
    <source>
        <dbReference type="ARBA" id="ARBA00022989"/>
    </source>
</evidence>
<dbReference type="Pfam" id="PF02949">
    <property type="entry name" value="7tm_6"/>
    <property type="match status" value="1"/>
</dbReference>
<evidence type="ECO:0000256" key="5">
    <source>
        <dbReference type="ARBA" id="ARBA00022725"/>
    </source>
</evidence>
<sequence length="410" mass="45724">MPTPTATETMTWSDSGNSILKVNIRELCLSGVWPLTGRKLFRVYSVIIWILGLENIVEAMVGIYLSNGDLEQITLVLPNTFTTAGGVFKMAFFLRDPYSYNALVRLMDELISDSSRYSTGNQQMLSIVRESRRSARRLSVFIYAFISTQIVIWFPMPLIAYAGEGKLPFIQHPWINSTTFPAYDTMYALQCLSSGFHIFISLGMDCFFAVVMIHTAACLRILSLRISALRSGDAGSSEVPVTSACSWGRESVAHDEMYKNLRACICSHQKIIGFISYLETVMNPIAMTQFAFSVLVACVALYQATYSEDMSAAYRCASFLPTPGAQVFLYCWAAHNIMEQGLAVSAAAYDCSWVSGDARFKRALRILMCRAERPLVLTAGHLYPVNRPAFLSLVNASYSYYALLGRVQSR</sequence>